<dbReference type="FunFam" id="2.120.10.30:FF:000043">
    <property type="entry name" value="NHL repeat containing 3"/>
    <property type="match status" value="1"/>
</dbReference>
<keyword evidence="6" id="KW-0812">Transmembrane</keyword>
<keyword evidence="6" id="KW-1133">Transmembrane helix</keyword>
<accession>A0A9Q0EKP0</accession>
<comment type="caution">
    <text evidence="7">The sequence shown here is derived from an EMBL/GenBank/DDBJ whole genome shotgun (WGS) entry which is preliminary data.</text>
</comment>
<keyword evidence="8" id="KW-1185">Reference proteome</keyword>
<dbReference type="AlphaFoldDB" id="A0A9Q0EKP0"/>
<dbReference type="EMBL" id="JANIIK010000040">
    <property type="protein sequence ID" value="KAJ3607561.1"/>
    <property type="molecule type" value="Genomic_DNA"/>
</dbReference>
<keyword evidence="1" id="KW-0732">Signal</keyword>
<organism evidence="7 8">
    <name type="scientific">Muraenolepis orangiensis</name>
    <name type="common">Patagonian moray cod</name>
    <dbReference type="NCBI Taxonomy" id="630683"/>
    <lineage>
        <taxon>Eukaryota</taxon>
        <taxon>Metazoa</taxon>
        <taxon>Chordata</taxon>
        <taxon>Craniata</taxon>
        <taxon>Vertebrata</taxon>
        <taxon>Euteleostomi</taxon>
        <taxon>Actinopterygii</taxon>
        <taxon>Neopterygii</taxon>
        <taxon>Teleostei</taxon>
        <taxon>Neoteleostei</taxon>
        <taxon>Acanthomorphata</taxon>
        <taxon>Zeiogadaria</taxon>
        <taxon>Gadariae</taxon>
        <taxon>Gadiformes</taxon>
        <taxon>Muraenolepidoidei</taxon>
        <taxon>Muraenolepididae</taxon>
        <taxon>Muraenolepis</taxon>
    </lineage>
</organism>
<evidence type="ECO:0000256" key="2">
    <source>
        <dbReference type="ARBA" id="ARBA00022737"/>
    </source>
</evidence>
<evidence type="ECO:0000256" key="4">
    <source>
        <dbReference type="ARBA" id="ARBA00071346"/>
    </source>
</evidence>
<keyword evidence="3" id="KW-0325">Glycoprotein</keyword>
<protein>
    <recommendedName>
        <fullName evidence="4">NHL repeat-containing protein 3</fullName>
    </recommendedName>
</protein>
<dbReference type="InterPro" id="IPR001258">
    <property type="entry name" value="NHL_repeat"/>
</dbReference>
<feature type="repeat" description="NHL" evidence="5">
    <location>
        <begin position="211"/>
        <end position="250"/>
    </location>
</feature>
<dbReference type="PROSITE" id="PS51125">
    <property type="entry name" value="NHL"/>
    <property type="match status" value="1"/>
</dbReference>
<reference evidence="7" key="1">
    <citation type="submission" date="2022-07" db="EMBL/GenBank/DDBJ databases">
        <title>Chromosome-level genome of Muraenolepis orangiensis.</title>
        <authorList>
            <person name="Kim J."/>
        </authorList>
    </citation>
    <scope>NUCLEOTIDE SEQUENCE</scope>
    <source>
        <strain evidence="7">KU_S4_2022</strain>
        <tissue evidence="7">Muscle</tissue>
    </source>
</reference>
<keyword evidence="6" id="KW-0472">Membrane</keyword>
<feature type="transmembrane region" description="Helical" evidence="6">
    <location>
        <begin position="9"/>
        <end position="29"/>
    </location>
</feature>
<dbReference type="GO" id="GO:0005576">
    <property type="term" value="C:extracellular region"/>
    <property type="evidence" value="ECO:0007669"/>
    <property type="project" value="TreeGrafter"/>
</dbReference>
<name>A0A9Q0EKP0_9TELE</name>
<dbReference type="InterPro" id="IPR011042">
    <property type="entry name" value="6-blade_b-propeller_TolB-like"/>
</dbReference>
<evidence type="ECO:0000313" key="8">
    <source>
        <dbReference type="Proteomes" id="UP001148018"/>
    </source>
</evidence>
<dbReference type="PANTHER" id="PTHR10680">
    <property type="entry name" value="PEPTIDYL-GLYCINE ALPHA-AMIDATING MONOOXYGENASE"/>
    <property type="match status" value="1"/>
</dbReference>
<gene>
    <name evidence="7" type="ORF">NHX12_024612</name>
</gene>
<proteinExistence type="predicted"/>
<keyword evidence="2" id="KW-0677">Repeat</keyword>
<dbReference type="PANTHER" id="PTHR10680:SF14">
    <property type="entry name" value="PEPTIDYL-GLYCINE ALPHA-AMIDATING MONOOXYGENASE"/>
    <property type="match status" value="1"/>
</dbReference>
<evidence type="ECO:0000256" key="6">
    <source>
        <dbReference type="SAM" id="Phobius"/>
    </source>
</evidence>
<dbReference type="Proteomes" id="UP001148018">
    <property type="component" value="Unassembled WGS sequence"/>
</dbReference>
<dbReference type="OrthoDB" id="10044505at2759"/>
<evidence type="ECO:0000256" key="5">
    <source>
        <dbReference type="PROSITE-ProRule" id="PRU00504"/>
    </source>
</evidence>
<evidence type="ECO:0000256" key="1">
    <source>
        <dbReference type="ARBA" id="ARBA00022729"/>
    </source>
</evidence>
<dbReference type="Pfam" id="PF01436">
    <property type="entry name" value="NHL"/>
    <property type="match status" value="1"/>
</dbReference>
<sequence>MKKKGSHTCLLAATMASILLLMMVLYGTINSQHPDSPHFKHDYQLLGRPLFKLDISWPKNPELFGGKAFGVAVNHYAEVVYVAQRGDDVPKILVFTTSGDFLMSWNSSTLEMPHGIFLADPDSPNPTVWITDVGNGPYGHCIKQYSPSGNLLQVLGTPGTAGNRLNPLQFDQPAEVFVHSSGEIYIVDGDGGANNRLIKLSKDLEVLWVHGERGPGLAQLYIPHSVTVDSYQRVWVADRGNKRIQVFDAATGDWLATWGSCFTEDSPYSVRLTPDKKYMVVVQLNTNQVSLLEAPPVGVVGQCHVVSVIQLADGVKPHLVDVDHKTGSLYVAEIDAGQVQKYVPFHQGESSFY</sequence>
<dbReference type="SUPFAM" id="SSF101898">
    <property type="entry name" value="NHL repeat"/>
    <property type="match status" value="1"/>
</dbReference>
<evidence type="ECO:0000256" key="3">
    <source>
        <dbReference type="ARBA" id="ARBA00023180"/>
    </source>
</evidence>
<dbReference type="Gene3D" id="2.120.10.30">
    <property type="entry name" value="TolB, C-terminal domain"/>
    <property type="match status" value="1"/>
</dbReference>
<evidence type="ECO:0000313" key="7">
    <source>
        <dbReference type="EMBL" id="KAJ3607561.1"/>
    </source>
</evidence>